<dbReference type="GO" id="GO:0016787">
    <property type="term" value="F:hydrolase activity"/>
    <property type="evidence" value="ECO:0007669"/>
    <property type="project" value="UniProtKB-KW"/>
</dbReference>
<dbReference type="InterPro" id="IPR003593">
    <property type="entry name" value="AAA+_ATPase"/>
</dbReference>
<evidence type="ECO:0000259" key="1">
    <source>
        <dbReference type="SMART" id="SM00382"/>
    </source>
</evidence>
<dbReference type="GO" id="GO:0004519">
    <property type="term" value="F:endonuclease activity"/>
    <property type="evidence" value="ECO:0007669"/>
    <property type="project" value="UniProtKB-KW"/>
</dbReference>
<dbReference type="EMBL" id="CP104562">
    <property type="protein sequence ID" value="UXH76752.1"/>
    <property type="molecule type" value="Genomic_DNA"/>
</dbReference>
<evidence type="ECO:0000313" key="3">
    <source>
        <dbReference type="Proteomes" id="UP001064933"/>
    </source>
</evidence>
<proteinExistence type="predicted"/>
<protein>
    <submittedName>
        <fullName evidence="2">Restriction endonuclease</fullName>
        <ecNumber evidence="2">3.1.21.-</ecNumber>
    </submittedName>
</protein>
<accession>A0ABY6AUQ9</accession>
<sequence>MAYDFMTLSPEDFEALSADLLSMALKVPLQRYKAGADRGIDLRFALTNRGTGDLVVQCKRYSPKALAQLLRSLRAEVPKLENIKPARYVVSTSVELSPDNKQQILELLRPWLLSTNDIFGASELNGILRTNPAIERAHFKLWISSTTVMEQVIHAQIFAQTDSHIDEILRKASRMVIHAGVNRALDFLNDRHHVMIVGNPGVGKTTLARLLLIRYLQEGYEPVWVTSGIEEAWSVIRAMKQGSRRGIIVYDDFLGRAKFGDNRLSKNEDVSILRLVDEVAHSAHLRLIFTTREYILEDAKQQHGVLDERARELLKCTLSLDDYTRPQRARILFNHLYFSDLPSTRMEKLVLSKAYNQVLYSSHFNPRIVETVCLHANSKSLDDEAFLKYFKDEFKNPIALWRHPFEREISDVARSILRALWSFNGQAEYDSVRELSRQMHATMPLLEFEQAFIDALRQIDGSFVLTRRVRAWLRQGMVETIAFQNPSVEEFVQQRVCDVVYLATLIPCFTHIEQVRRVFDTVSNVEKFQCLLPELRAAAHRCEARKSGRIISVIDWNETHSSPRWDASGMRDVDIVHLQARIEEMSTHGDAIRLALEEKLVSEAFWATACLQSFDNDDQSSSVGRLAEWLVCSKLDFGEAAFQVYRETLFALMETREPSEMRPRGLVPLITAADNVVTLSTTETAVFLQAMKHSVRHVINEDEDDRSLDEEIFALQRLVGEERFADLATSISNIAARVETLEELRREREHDEDGDIAHSDVREEALDVDALFATLVDR</sequence>
<dbReference type="SMART" id="SM00382">
    <property type="entry name" value="AAA"/>
    <property type="match status" value="1"/>
</dbReference>
<organism evidence="2 3">
    <name type="scientific">Roseateles amylovorans</name>
    <dbReference type="NCBI Taxonomy" id="2978473"/>
    <lineage>
        <taxon>Bacteria</taxon>
        <taxon>Pseudomonadati</taxon>
        <taxon>Pseudomonadota</taxon>
        <taxon>Betaproteobacteria</taxon>
        <taxon>Burkholderiales</taxon>
        <taxon>Sphaerotilaceae</taxon>
        <taxon>Roseateles</taxon>
    </lineage>
</organism>
<dbReference type="EC" id="3.1.21.-" evidence="2"/>
<keyword evidence="2" id="KW-0255">Endonuclease</keyword>
<dbReference type="Gene3D" id="3.40.1350.10">
    <property type="match status" value="1"/>
</dbReference>
<keyword evidence="2" id="KW-0378">Hydrolase</keyword>
<dbReference type="SUPFAM" id="SSF52540">
    <property type="entry name" value="P-loop containing nucleoside triphosphate hydrolases"/>
    <property type="match status" value="1"/>
</dbReference>
<feature type="domain" description="AAA+ ATPase" evidence="1">
    <location>
        <begin position="190"/>
        <end position="400"/>
    </location>
</feature>
<dbReference type="Pfam" id="PF20720">
    <property type="entry name" value="nSTAND3"/>
    <property type="match status" value="1"/>
</dbReference>
<dbReference type="InterPro" id="IPR027417">
    <property type="entry name" value="P-loop_NTPase"/>
</dbReference>
<dbReference type="Proteomes" id="UP001064933">
    <property type="component" value="Chromosome"/>
</dbReference>
<name>A0ABY6AUQ9_9BURK</name>
<gene>
    <name evidence="2" type="ORF">N4261_17140</name>
</gene>
<dbReference type="InterPro" id="IPR011856">
    <property type="entry name" value="tRNA_endonuc-like_dom_sf"/>
</dbReference>
<dbReference type="InterPro" id="IPR007560">
    <property type="entry name" value="Restrct_endonuc_IV_Mrr"/>
</dbReference>
<dbReference type="Pfam" id="PF04471">
    <property type="entry name" value="Mrr_cat"/>
    <property type="match status" value="1"/>
</dbReference>
<keyword evidence="2" id="KW-0540">Nuclease</keyword>
<dbReference type="InterPro" id="IPR049050">
    <property type="entry name" value="nSTAND3"/>
</dbReference>
<dbReference type="RefSeq" id="WP_261756488.1">
    <property type="nucleotide sequence ID" value="NZ_CP104562.2"/>
</dbReference>
<keyword evidence="3" id="KW-1185">Reference proteome</keyword>
<evidence type="ECO:0000313" key="2">
    <source>
        <dbReference type="EMBL" id="UXH76752.1"/>
    </source>
</evidence>
<reference evidence="2" key="1">
    <citation type="submission" date="2022-10" db="EMBL/GenBank/DDBJ databases">
        <title>Characterization and whole genome sequencing of a new Roseateles species, isolated from fresh water.</title>
        <authorList>
            <person name="Guliayeva D.Y."/>
            <person name="Akhremchuk A.E."/>
            <person name="Sikolenko M.A."/>
            <person name="Valentovich L.N."/>
            <person name="Sidarenka A.V."/>
        </authorList>
    </citation>
    <scope>NUCLEOTIDE SEQUENCE</scope>
    <source>
        <strain evidence="2">BIM B-1768</strain>
    </source>
</reference>
<dbReference type="Gene3D" id="3.40.50.300">
    <property type="entry name" value="P-loop containing nucleotide triphosphate hydrolases"/>
    <property type="match status" value="1"/>
</dbReference>